<feature type="compositionally biased region" description="Low complexity" evidence="1">
    <location>
        <begin position="139"/>
        <end position="150"/>
    </location>
</feature>
<feature type="compositionally biased region" description="Gly residues" evidence="1">
    <location>
        <begin position="13"/>
        <end position="29"/>
    </location>
</feature>
<evidence type="ECO:0000313" key="2">
    <source>
        <dbReference type="EMBL" id="CAA9369177.1"/>
    </source>
</evidence>
<feature type="region of interest" description="Disordered" evidence="1">
    <location>
        <begin position="1"/>
        <end position="82"/>
    </location>
</feature>
<feature type="non-terminal residue" evidence="2">
    <location>
        <position position="150"/>
    </location>
</feature>
<gene>
    <name evidence="2" type="ORF">AVDCRST_MAG68-5314</name>
</gene>
<feature type="region of interest" description="Disordered" evidence="1">
    <location>
        <begin position="108"/>
        <end position="150"/>
    </location>
</feature>
<protein>
    <submittedName>
        <fullName evidence="2">Uncharacterized protein</fullName>
    </submittedName>
</protein>
<dbReference type="AlphaFoldDB" id="A0A6J4MXJ7"/>
<feature type="compositionally biased region" description="Gly residues" evidence="1">
    <location>
        <begin position="128"/>
        <end position="138"/>
    </location>
</feature>
<accession>A0A6J4MXJ7</accession>
<reference evidence="2" key="1">
    <citation type="submission" date="2020-02" db="EMBL/GenBank/DDBJ databases">
        <authorList>
            <person name="Meier V. D."/>
        </authorList>
    </citation>
    <scope>NUCLEOTIDE SEQUENCE</scope>
    <source>
        <strain evidence="2">AVDCRST_MAG68</strain>
    </source>
</reference>
<feature type="non-terminal residue" evidence="2">
    <location>
        <position position="1"/>
    </location>
</feature>
<sequence length="150" mass="15160">AQLPPFTAPGAARRGGGLPPSGARGGARAGGARLPRPPRHLHPGGAGGGQRALRDAGDQPHQRRRAPVVHQRDDARLHRARGRARAVALVRGPLVRAVAGLHLAGRGGDARLHGRVAPGPRPARPPAHGGGPAHGHGASGAAVHPLRPPV</sequence>
<evidence type="ECO:0000256" key="1">
    <source>
        <dbReference type="SAM" id="MobiDB-lite"/>
    </source>
</evidence>
<organism evidence="2">
    <name type="scientific">uncultured Gemmatimonadota bacterium</name>
    <dbReference type="NCBI Taxonomy" id="203437"/>
    <lineage>
        <taxon>Bacteria</taxon>
        <taxon>Pseudomonadati</taxon>
        <taxon>Gemmatimonadota</taxon>
        <taxon>environmental samples</taxon>
    </lineage>
</organism>
<dbReference type="EMBL" id="CADCTW010000236">
    <property type="protein sequence ID" value="CAA9369177.1"/>
    <property type="molecule type" value="Genomic_DNA"/>
</dbReference>
<name>A0A6J4MXJ7_9BACT</name>
<proteinExistence type="predicted"/>
<feature type="compositionally biased region" description="Basic and acidic residues" evidence="1">
    <location>
        <begin position="52"/>
        <end position="61"/>
    </location>
</feature>